<dbReference type="OrthoDB" id="9809348at2"/>
<dbReference type="PRINTS" id="PR00344">
    <property type="entry name" value="BCTRLSENSOR"/>
</dbReference>
<feature type="transmembrane region" description="Helical" evidence="5">
    <location>
        <begin position="38"/>
        <end position="55"/>
    </location>
</feature>
<keyword evidence="3 7" id="KW-0808">Transferase</keyword>
<evidence type="ECO:0000256" key="4">
    <source>
        <dbReference type="ARBA" id="ARBA00023012"/>
    </source>
</evidence>
<dbReference type="InterPro" id="IPR003018">
    <property type="entry name" value="GAF"/>
</dbReference>
<dbReference type="Pfam" id="PF15714">
    <property type="entry name" value="SpoVT_C"/>
    <property type="match status" value="1"/>
</dbReference>
<dbReference type="AlphaFoldDB" id="A0A3D8P4R0"/>
<dbReference type="Gene3D" id="3.30.565.10">
    <property type="entry name" value="Histidine kinase-like ATPase, C-terminal domain"/>
    <property type="match status" value="1"/>
</dbReference>
<dbReference type="InterPro" id="IPR010559">
    <property type="entry name" value="Sig_transdc_His_kin_internal"/>
</dbReference>
<comment type="catalytic activity">
    <reaction evidence="1">
        <text>ATP + protein L-histidine = ADP + protein N-phospho-L-histidine.</text>
        <dbReference type="EC" id="2.7.13.3"/>
    </reaction>
</comment>
<keyword evidence="5" id="KW-1133">Transmembrane helix</keyword>
<accession>A0A3D8P4R0</accession>
<evidence type="ECO:0000256" key="1">
    <source>
        <dbReference type="ARBA" id="ARBA00000085"/>
    </source>
</evidence>
<dbReference type="InterPro" id="IPR036890">
    <property type="entry name" value="HATPase_C_sf"/>
</dbReference>
<dbReference type="EC" id="2.7.13.3" evidence="2"/>
<organism evidence="7 8">
    <name type="scientific">Ammonifex thiophilus</name>
    <dbReference type="NCBI Taxonomy" id="444093"/>
    <lineage>
        <taxon>Bacteria</taxon>
        <taxon>Bacillati</taxon>
        <taxon>Bacillota</taxon>
        <taxon>Clostridia</taxon>
        <taxon>Thermoanaerobacterales</taxon>
        <taxon>Thermoanaerobacteraceae</taxon>
        <taxon>Ammonifex</taxon>
    </lineage>
</organism>
<dbReference type="InterPro" id="IPR003594">
    <property type="entry name" value="HATPase_dom"/>
</dbReference>
<dbReference type="InterPro" id="IPR005467">
    <property type="entry name" value="His_kinase_dom"/>
</dbReference>
<keyword evidence="8" id="KW-1185">Reference proteome</keyword>
<keyword evidence="3 7" id="KW-0418">Kinase</keyword>
<dbReference type="Proteomes" id="UP000256329">
    <property type="component" value="Unassembled WGS sequence"/>
</dbReference>
<sequence>MAQLFSFKPFVLQLFLTCSFSVDRGLKTMRFLEKSRGYLLAEVVGLELFLLVVATALWPQFWRAALFLALANGLLFLVLRRRGGEERISVRALDSQTLDPTLKIADETLPYLRRGLNPETAVKIAEIIQRIGDVPAVAITDRERILAFLGPGCDRHPPGGGIVTHATKRVIETGEIKVVERRADFECPVKDCVCPLGAAVIVPLKCRGEVVGTVKLYRTEEGPLPRTLVNLAVGIAQILGIQMELAELDRQAQLVTKAQLDALRAQINPHFLFNTLNTIIMFSRTNPDRARRLLIRLASFFRHALKSTGHFTTLREEMECVNTYLVLEKARFGQKLRFVRSIDKTLYDYLVPVLTLQPLVENAIKHGITPKLGPGTVRISIRRQGEEMRVEVADDGVGIPPELMPRILTPGSASGSGVGLYNVHERLRGLFGEGYGLEIKSEPGKGTVVRFRLPLLREVKEEEGSKVEAQGFDR</sequence>
<dbReference type="SMART" id="SM00387">
    <property type="entry name" value="HATPase_c"/>
    <property type="match status" value="1"/>
</dbReference>
<reference evidence="7 8" key="1">
    <citation type="submission" date="2018-08" db="EMBL/GenBank/DDBJ databases">
        <title>Form III RuBisCO-mediated autotrophy in Thermodesulfobium bacteria.</title>
        <authorList>
            <person name="Toshchakov S.V."/>
            <person name="Kublanov I.V."/>
            <person name="Frolov E."/>
            <person name="Bonch-Osmolovskaya E.A."/>
            <person name="Tourova T.P."/>
            <person name="Chernych N.A."/>
            <person name="Lebedinsky A.V."/>
        </authorList>
    </citation>
    <scope>NUCLEOTIDE SEQUENCE [LARGE SCALE GENOMIC DNA]</scope>
    <source>
        <strain evidence="7 8">SR</strain>
    </source>
</reference>
<keyword evidence="5" id="KW-0812">Transmembrane</keyword>
<gene>
    <name evidence="7" type="ORF">DXX99_05970</name>
</gene>
<dbReference type="SUPFAM" id="SSF55781">
    <property type="entry name" value="GAF domain-like"/>
    <property type="match status" value="1"/>
</dbReference>
<name>A0A3D8P4R0_9THEO</name>
<keyword evidence="4" id="KW-0902">Two-component regulatory system</keyword>
<dbReference type="GO" id="GO:0000155">
    <property type="term" value="F:phosphorelay sensor kinase activity"/>
    <property type="evidence" value="ECO:0007669"/>
    <property type="project" value="InterPro"/>
</dbReference>
<proteinExistence type="predicted"/>
<dbReference type="Pfam" id="PF02518">
    <property type="entry name" value="HATPase_c"/>
    <property type="match status" value="1"/>
</dbReference>
<dbReference type="InterPro" id="IPR004358">
    <property type="entry name" value="Sig_transdc_His_kin-like_C"/>
</dbReference>
<dbReference type="InterPro" id="IPR050640">
    <property type="entry name" value="Bact_2-comp_sensor_kinase"/>
</dbReference>
<dbReference type="Pfam" id="PF06580">
    <property type="entry name" value="His_kinase"/>
    <property type="match status" value="1"/>
</dbReference>
<feature type="domain" description="Histidine kinase" evidence="6">
    <location>
        <begin position="356"/>
        <end position="457"/>
    </location>
</feature>
<dbReference type="Gene3D" id="3.30.450.40">
    <property type="match status" value="1"/>
</dbReference>
<dbReference type="PANTHER" id="PTHR34220:SF7">
    <property type="entry name" value="SENSOR HISTIDINE KINASE YPDA"/>
    <property type="match status" value="1"/>
</dbReference>
<dbReference type="GO" id="GO:0016020">
    <property type="term" value="C:membrane"/>
    <property type="evidence" value="ECO:0007669"/>
    <property type="project" value="InterPro"/>
</dbReference>
<keyword evidence="5" id="KW-0472">Membrane</keyword>
<dbReference type="InterPro" id="IPR029016">
    <property type="entry name" value="GAF-like_dom_sf"/>
</dbReference>
<evidence type="ECO:0000259" key="6">
    <source>
        <dbReference type="PROSITE" id="PS50109"/>
    </source>
</evidence>
<dbReference type="EMBL" id="QSLN01000006">
    <property type="protein sequence ID" value="RDV83257.1"/>
    <property type="molecule type" value="Genomic_DNA"/>
</dbReference>
<evidence type="ECO:0000256" key="3">
    <source>
        <dbReference type="ARBA" id="ARBA00022777"/>
    </source>
</evidence>
<dbReference type="SMART" id="SM00065">
    <property type="entry name" value="GAF"/>
    <property type="match status" value="1"/>
</dbReference>
<evidence type="ECO:0000256" key="2">
    <source>
        <dbReference type="ARBA" id="ARBA00012438"/>
    </source>
</evidence>
<evidence type="ECO:0000313" key="7">
    <source>
        <dbReference type="EMBL" id="RDV83257.1"/>
    </source>
</evidence>
<dbReference type="SUPFAM" id="SSF55874">
    <property type="entry name" value="ATPase domain of HSP90 chaperone/DNA topoisomerase II/histidine kinase"/>
    <property type="match status" value="1"/>
</dbReference>
<dbReference type="PANTHER" id="PTHR34220">
    <property type="entry name" value="SENSOR HISTIDINE KINASE YPDA"/>
    <property type="match status" value="1"/>
</dbReference>
<evidence type="ECO:0000313" key="8">
    <source>
        <dbReference type="Proteomes" id="UP000256329"/>
    </source>
</evidence>
<dbReference type="PROSITE" id="PS50109">
    <property type="entry name" value="HIS_KIN"/>
    <property type="match status" value="1"/>
</dbReference>
<comment type="caution">
    <text evidence="7">The sequence shown here is derived from an EMBL/GenBank/DDBJ whole genome shotgun (WGS) entry which is preliminary data.</text>
</comment>
<protein>
    <recommendedName>
        <fullName evidence="2">histidine kinase</fullName>
        <ecNumber evidence="2">2.7.13.3</ecNumber>
    </recommendedName>
</protein>
<evidence type="ECO:0000256" key="5">
    <source>
        <dbReference type="SAM" id="Phobius"/>
    </source>
</evidence>